<reference evidence="1" key="1">
    <citation type="submission" date="2018-07" db="EMBL/GenBank/DDBJ databases">
        <authorList>
            <person name="Quirk P.G."/>
            <person name="Krulwich T.A."/>
        </authorList>
    </citation>
    <scope>NUCLEOTIDE SEQUENCE</scope>
</reference>
<evidence type="ECO:0000313" key="1">
    <source>
        <dbReference type="EMBL" id="SUS08713.1"/>
    </source>
</evidence>
<protein>
    <submittedName>
        <fullName evidence="1">Uncharacterized protein</fullName>
    </submittedName>
</protein>
<dbReference type="AlphaFoldDB" id="A0A380TLU2"/>
<organism evidence="1">
    <name type="scientific">metagenome</name>
    <dbReference type="NCBI Taxonomy" id="256318"/>
    <lineage>
        <taxon>unclassified sequences</taxon>
        <taxon>metagenomes</taxon>
    </lineage>
</organism>
<proteinExistence type="predicted"/>
<dbReference type="EMBL" id="UIDG01000637">
    <property type="protein sequence ID" value="SUS08713.1"/>
    <property type="molecule type" value="Genomic_DNA"/>
</dbReference>
<dbReference type="InterPro" id="IPR009562">
    <property type="entry name" value="DUF1178"/>
</dbReference>
<accession>A0A380TLU2</accession>
<dbReference type="Pfam" id="PF06676">
    <property type="entry name" value="DUF1178"/>
    <property type="match status" value="1"/>
</dbReference>
<sequence>MIVFDLKCPQGHRFEEWFASSDDFENKLASHAVRCPECGEHHLEKAIMAPRVNGGAQAPAVGPCGQAACAAGPCAFAGS</sequence>
<gene>
    <name evidence="1" type="ORF">DF3PB_820009</name>
</gene>
<name>A0A380TLU2_9ZZZZ</name>